<dbReference type="Pfam" id="PF00295">
    <property type="entry name" value="Glyco_hydro_28"/>
    <property type="match status" value="1"/>
</dbReference>
<dbReference type="GO" id="GO:0009830">
    <property type="term" value="P:cell wall modification involved in abscission"/>
    <property type="evidence" value="ECO:0007669"/>
    <property type="project" value="UniProtKB-ARBA"/>
</dbReference>
<dbReference type="InterPro" id="IPR011050">
    <property type="entry name" value="Pectin_lyase_fold/virulence"/>
</dbReference>
<dbReference type="InterPro" id="IPR006626">
    <property type="entry name" value="PbH1"/>
</dbReference>
<dbReference type="SMART" id="SM00710">
    <property type="entry name" value="PbH1"/>
    <property type="match status" value="5"/>
</dbReference>
<keyword evidence="15" id="KW-1185">Reference proteome</keyword>
<keyword evidence="7 12" id="KW-0378">Hydrolase</keyword>
<dbReference type="FunFam" id="2.160.20.10:FF:000028">
    <property type="entry name" value="Polygalacturonase QRT2"/>
    <property type="match status" value="1"/>
</dbReference>
<dbReference type="SUPFAM" id="SSF51126">
    <property type="entry name" value="Pectin lyase-like"/>
    <property type="match status" value="1"/>
</dbReference>
<evidence type="ECO:0000256" key="7">
    <source>
        <dbReference type="ARBA" id="ARBA00022801"/>
    </source>
</evidence>
<keyword evidence="4" id="KW-0134">Cell wall</keyword>
<dbReference type="Gene3D" id="2.160.20.10">
    <property type="entry name" value="Single-stranded right-handed beta-helix, Pectin lyase-like"/>
    <property type="match status" value="1"/>
</dbReference>
<comment type="subcellular location">
    <subcellularLocation>
        <location evidence="1">Secreted</location>
        <location evidence="1">Cell wall</location>
    </subcellularLocation>
</comment>
<evidence type="ECO:0000256" key="13">
    <source>
        <dbReference type="SAM" id="SignalP"/>
    </source>
</evidence>
<feature type="signal peptide" evidence="13">
    <location>
        <begin position="1"/>
        <end position="24"/>
    </location>
</feature>
<comment type="similarity">
    <text evidence="2 12">Belongs to the glycosyl hydrolase 28 family.</text>
</comment>
<evidence type="ECO:0000256" key="8">
    <source>
        <dbReference type="ARBA" id="ARBA00023295"/>
    </source>
</evidence>
<dbReference type="AlphaFoldDB" id="A0A565BN51"/>
<keyword evidence="8 12" id="KW-0326">Glycosidase</keyword>
<evidence type="ECO:0000256" key="10">
    <source>
        <dbReference type="ARBA" id="ARBA00034074"/>
    </source>
</evidence>
<feature type="chain" id="PRO_5022010235" description="endo-polygalacturonase" evidence="13">
    <location>
        <begin position="25"/>
        <end position="436"/>
    </location>
</feature>
<dbReference type="GO" id="GO:0010047">
    <property type="term" value="P:fruit dehiscence"/>
    <property type="evidence" value="ECO:0007669"/>
    <property type="project" value="UniProtKB-ARBA"/>
</dbReference>
<dbReference type="OrthoDB" id="187139at2759"/>
<keyword evidence="9" id="KW-0961">Cell wall biogenesis/degradation</keyword>
<sequence>MARCCQLLTIFLLWALLMLSWCEASRNIVNGYDHSYLRFKSDSLIKRRDDTTRLKRFVRASLRSPTPTTVSVSDFGAKGDGNTDDTEAFVNAWKKACSSNGDVNLLVPKGNTYLLKSIRLTGPCKSILTVQIFGALSASQKRSDYKDFSKWLTFDGVNSLTVDGGTTGTVDGNGETWWQSSCKRNKAKTCTTKAPTALTFYNSKNLRVNNLRVKNAQQIQISIEKCSNVQVSNVVVTAPADSPNTDGIHITNTQNIQVSKSFIGTGDDCISIESGSQNVKINDITCGPGHGISIGSLGDDNSKAFVSGVTVDGAKLSGTDNGVRIKTYPGGSGTASNIIFQNIQMDNVKNPIIIDQHYCDKSKCTEEKSAVQVKNVVYRNISGTSASDIAIKFDCSSDYPCQGIVLDKVNIRGGKASCSNANVIDKGAVLPQCKIT</sequence>
<keyword evidence="5" id="KW-0964">Secreted</keyword>
<evidence type="ECO:0000313" key="15">
    <source>
        <dbReference type="Proteomes" id="UP000489600"/>
    </source>
</evidence>
<protein>
    <recommendedName>
        <fullName evidence="3">endo-polygalacturonase</fullName>
        <ecNumber evidence="3">3.2.1.15</ecNumber>
    </recommendedName>
</protein>
<evidence type="ECO:0000256" key="6">
    <source>
        <dbReference type="ARBA" id="ARBA00022729"/>
    </source>
</evidence>
<gene>
    <name evidence="14" type="ORF">ANE_LOCUS13501</name>
</gene>
<evidence type="ECO:0000256" key="11">
    <source>
        <dbReference type="PROSITE-ProRule" id="PRU10052"/>
    </source>
</evidence>
<evidence type="ECO:0000256" key="4">
    <source>
        <dbReference type="ARBA" id="ARBA00022512"/>
    </source>
</evidence>
<dbReference type="GO" id="GO:0004650">
    <property type="term" value="F:polygalacturonase activity"/>
    <property type="evidence" value="ECO:0007669"/>
    <property type="project" value="UniProtKB-EC"/>
</dbReference>
<dbReference type="InterPro" id="IPR000743">
    <property type="entry name" value="Glyco_hydro_28"/>
</dbReference>
<proteinExistence type="inferred from homology"/>
<dbReference type="GO" id="GO:0009901">
    <property type="term" value="P:anther dehiscence"/>
    <property type="evidence" value="ECO:0007669"/>
    <property type="project" value="UniProtKB-ARBA"/>
</dbReference>
<feature type="active site" evidence="11">
    <location>
        <position position="290"/>
    </location>
</feature>
<evidence type="ECO:0000256" key="5">
    <source>
        <dbReference type="ARBA" id="ARBA00022525"/>
    </source>
</evidence>
<organism evidence="14 15">
    <name type="scientific">Arabis nemorensis</name>
    <dbReference type="NCBI Taxonomy" id="586526"/>
    <lineage>
        <taxon>Eukaryota</taxon>
        <taxon>Viridiplantae</taxon>
        <taxon>Streptophyta</taxon>
        <taxon>Embryophyta</taxon>
        <taxon>Tracheophyta</taxon>
        <taxon>Spermatophyta</taxon>
        <taxon>Magnoliopsida</taxon>
        <taxon>eudicotyledons</taxon>
        <taxon>Gunneridae</taxon>
        <taxon>Pentapetalae</taxon>
        <taxon>rosids</taxon>
        <taxon>malvids</taxon>
        <taxon>Brassicales</taxon>
        <taxon>Brassicaceae</taxon>
        <taxon>Arabideae</taxon>
        <taxon>Arabis</taxon>
    </lineage>
</organism>
<dbReference type="Proteomes" id="UP000489600">
    <property type="component" value="Unassembled WGS sequence"/>
</dbReference>
<evidence type="ECO:0000256" key="2">
    <source>
        <dbReference type="ARBA" id="ARBA00008834"/>
    </source>
</evidence>
<dbReference type="InterPro" id="IPR012334">
    <property type="entry name" value="Pectin_lyas_fold"/>
</dbReference>
<evidence type="ECO:0000256" key="12">
    <source>
        <dbReference type="RuleBase" id="RU361169"/>
    </source>
</evidence>
<accession>A0A565BN51</accession>
<evidence type="ECO:0000313" key="14">
    <source>
        <dbReference type="EMBL" id="VVB03057.1"/>
    </source>
</evidence>
<reference evidence="14" key="1">
    <citation type="submission" date="2019-07" db="EMBL/GenBank/DDBJ databases">
        <authorList>
            <person name="Dittberner H."/>
        </authorList>
    </citation>
    <scope>NUCLEOTIDE SEQUENCE [LARGE SCALE GENOMIC DNA]</scope>
</reference>
<comment type="catalytic activity">
    <reaction evidence="10">
        <text>(1,4-alpha-D-galacturonosyl)n+m + H2O = (1,4-alpha-D-galacturonosyl)n + (1,4-alpha-D-galacturonosyl)m.</text>
        <dbReference type="EC" id="3.2.1.15"/>
    </reaction>
</comment>
<dbReference type="EC" id="3.2.1.15" evidence="3"/>
<dbReference type="EMBL" id="CABITT030000004">
    <property type="protein sequence ID" value="VVB03057.1"/>
    <property type="molecule type" value="Genomic_DNA"/>
</dbReference>
<dbReference type="PANTHER" id="PTHR31375">
    <property type="match status" value="1"/>
</dbReference>
<dbReference type="PROSITE" id="PS00502">
    <property type="entry name" value="POLYGALACTURONASE"/>
    <property type="match status" value="1"/>
</dbReference>
<keyword evidence="6 13" id="KW-0732">Signal</keyword>
<evidence type="ECO:0000256" key="3">
    <source>
        <dbReference type="ARBA" id="ARBA00012736"/>
    </source>
</evidence>
<name>A0A565BN51_9BRAS</name>
<comment type="caution">
    <text evidence="14">The sequence shown here is derived from an EMBL/GenBank/DDBJ whole genome shotgun (WGS) entry which is preliminary data.</text>
</comment>
<evidence type="ECO:0000256" key="1">
    <source>
        <dbReference type="ARBA" id="ARBA00004191"/>
    </source>
</evidence>
<evidence type="ECO:0000256" key="9">
    <source>
        <dbReference type="ARBA" id="ARBA00023316"/>
    </source>
</evidence>
<dbReference type="GO" id="GO:0005975">
    <property type="term" value="P:carbohydrate metabolic process"/>
    <property type="evidence" value="ECO:0007669"/>
    <property type="project" value="InterPro"/>
</dbReference>